<reference evidence="2 3" key="1">
    <citation type="submission" date="2018-11" db="EMBL/GenBank/DDBJ databases">
        <title>Genome sequence of Apiotrichum porosum DSM 27194.</title>
        <authorList>
            <person name="Aliyu H."/>
            <person name="Gorte O."/>
            <person name="Ochsenreither K."/>
        </authorList>
    </citation>
    <scope>NUCLEOTIDE SEQUENCE [LARGE SCALE GENOMIC DNA]</scope>
    <source>
        <strain evidence="2 3">DSM 27194</strain>
    </source>
</reference>
<dbReference type="PANTHER" id="PTHR42678:SF11">
    <property type="entry name" value="AMIDASE FAMILY PROTEIN"/>
    <property type="match status" value="1"/>
</dbReference>
<comment type="caution">
    <text evidence="2">The sequence shown here is derived from an EMBL/GenBank/DDBJ whole genome shotgun (WGS) entry which is preliminary data.</text>
</comment>
<evidence type="ECO:0000313" key="2">
    <source>
        <dbReference type="EMBL" id="RSH82049.1"/>
    </source>
</evidence>
<dbReference type="AlphaFoldDB" id="A0A427XT80"/>
<evidence type="ECO:0000259" key="1">
    <source>
        <dbReference type="Pfam" id="PF01425"/>
    </source>
</evidence>
<dbReference type="NCBIfam" id="NF005127">
    <property type="entry name" value="PRK06565.1"/>
    <property type="match status" value="1"/>
</dbReference>
<dbReference type="RefSeq" id="XP_028476504.1">
    <property type="nucleotide sequence ID" value="XM_028623571.1"/>
</dbReference>
<dbReference type="InterPro" id="IPR023631">
    <property type="entry name" value="Amidase_dom"/>
</dbReference>
<gene>
    <name evidence="2" type="ORF">EHS24_008253</name>
</gene>
<dbReference type="InterPro" id="IPR036928">
    <property type="entry name" value="AS_sf"/>
</dbReference>
<accession>A0A427XT80</accession>
<dbReference type="OrthoDB" id="566138at2759"/>
<dbReference type="EMBL" id="RSCE01000006">
    <property type="protein sequence ID" value="RSH82049.1"/>
    <property type="molecule type" value="Genomic_DNA"/>
</dbReference>
<dbReference type="Gene3D" id="3.90.1300.10">
    <property type="entry name" value="Amidase signature (AS) domain"/>
    <property type="match status" value="1"/>
</dbReference>
<dbReference type="STRING" id="105984.A0A427XT80"/>
<evidence type="ECO:0000313" key="3">
    <source>
        <dbReference type="Proteomes" id="UP000279236"/>
    </source>
</evidence>
<feature type="domain" description="Amidase" evidence="1">
    <location>
        <begin position="28"/>
        <end position="330"/>
    </location>
</feature>
<sequence>MTQFDVVEASIADLRAALDAGKVTSVGLVSAYLRRIAAYDHHGIKLNSVPILSSTAFDEARASDLRRARGQTLSPLDGIPYTAKDSYKAAGMTVAAGSPAFKDLVAGEDCFVIGRLRQAGAILLGRTTMPPLANGGMQRGLDGRAESPFNAAFLTSAWASGSSNGSGTATAASFAAFGLGEETWSSGRAPASCNALCAYTPSWGVISVRGNWPLVPTMDVVVPHTRTMADMLTVLDVVVADDAESRGDFWRTQRWVDIAPSSTLRPKSYPALAARSNQTLAGVRIGLPRCYLGRNPKIPTRPSVVSLVKATTARLEALGAQVIECDLPVATAYELANPDNPKEWFQGGIADHGYVPREFFKAELEDLSAFALEDFVTATAEHPDAQGPRSFAHVDPALVFPLPVGQIQSDYGDDMEMGTYVSIVKDGVRQPADIEHVAEGIKGLARARAELLDAWMDSNGFAALALPTLADVAPADADLNPVSHALAVRNGTWVANGNLWVRHLGVPTVTVPMGLADDIGMPFGITFAGRGWDDTRLLELGAALEAASPKRPVPGRTPVLAPVPVLSSSPPAASTSAASALDLDVDVEYTNDSYVTYNIRGRAPGAITSASITINGQPADVKLDGAASFTAQGSVPAESLQSLYSAWRPPYGTMVIATVTTSDGEYGALRVMGSL</sequence>
<keyword evidence="3" id="KW-1185">Reference proteome</keyword>
<organism evidence="2 3">
    <name type="scientific">Apiotrichum porosum</name>
    <dbReference type="NCBI Taxonomy" id="105984"/>
    <lineage>
        <taxon>Eukaryota</taxon>
        <taxon>Fungi</taxon>
        <taxon>Dikarya</taxon>
        <taxon>Basidiomycota</taxon>
        <taxon>Agaricomycotina</taxon>
        <taxon>Tremellomycetes</taxon>
        <taxon>Trichosporonales</taxon>
        <taxon>Trichosporonaceae</taxon>
        <taxon>Apiotrichum</taxon>
    </lineage>
</organism>
<dbReference type="SUPFAM" id="SSF75304">
    <property type="entry name" value="Amidase signature (AS) enzymes"/>
    <property type="match status" value="1"/>
</dbReference>
<dbReference type="PANTHER" id="PTHR42678">
    <property type="entry name" value="AMIDASE"/>
    <property type="match status" value="1"/>
</dbReference>
<dbReference type="GeneID" id="39592796"/>
<dbReference type="Proteomes" id="UP000279236">
    <property type="component" value="Unassembled WGS sequence"/>
</dbReference>
<name>A0A427XT80_9TREE</name>
<proteinExistence type="predicted"/>
<protein>
    <recommendedName>
        <fullName evidence="1">Amidase domain-containing protein</fullName>
    </recommendedName>
</protein>
<dbReference type="Pfam" id="PF01425">
    <property type="entry name" value="Amidase"/>
    <property type="match status" value="1"/>
</dbReference>